<dbReference type="EMBL" id="WNKQ01000009">
    <property type="protein sequence ID" value="KAF5849207.1"/>
    <property type="molecule type" value="Genomic_DNA"/>
</dbReference>
<evidence type="ECO:0000313" key="2">
    <source>
        <dbReference type="EMBL" id="KAF5849207.1"/>
    </source>
</evidence>
<accession>A0A8H5ZH56</accession>
<feature type="transmembrane region" description="Helical" evidence="1">
    <location>
        <begin position="57"/>
        <end position="76"/>
    </location>
</feature>
<name>A0A8H5ZH56_COCSA</name>
<keyword evidence="1" id="KW-0472">Membrane</keyword>
<keyword evidence="1" id="KW-1133">Transmembrane helix</keyword>
<gene>
    <name evidence="2" type="ORF">GGP41_006132</name>
</gene>
<evidence type="ECO:0000313" key="3">
    <source>
        <dbReference type="Proteomes" id="UP000624244"/>
    </source>
</evidence>
<sequence length="90" mass="10393">MVARWFSALTVSDHQRLWIPMGFAVFFLFCFFVGLSLSLFCHGLFECALMLHNLHAFCVWQLPFCGCLCFAGKLGWRPLSFISRPRKNAE</sequence>
<comment type="caution">
    <text evidence="2">The sequence shown here is derived from an EMBL/GenBank/DDBJ whole genome shotgun (WGS) entry which is preliminary data.</text>
</comment>
<protein>
    <submittedName>
        <fullName evidence="2">Uncharacterized protein</fullName>
    </submittedName>
</protein>
<keyword evidence="1" id="KW-0812">Transmembrane</keyword>
<organism evidence="2 3">
    <name type="scientific">Cochliobolus sativus</name>
    <name type="common">Common root rot and spot blotch fungus</name>
    <name type="synonym">Bipolaris sorokiniana</name>
    <dbReference type="NCBI Taxonomy" id="45130"/>
    <lineage>
        <taxon>Eukaryota</taxon>
        <taxon>Fungi</taxon>
        <taxon>Dikarya</taxon>
        <taxon>Ascomycota</taxon>
        <taxon>Pezizomycotina</taxon>
        <taxon>Dothideomycetes</taxon>
        <taxon>Pleosporomycetidae</taxon>
        <taxon>Pleosporales</taxon>
        <taxon>Pleosporineae</taxon>
        <taxon>Pleosporaceae</taxon>
        <taxon>Bipolaris</taxon>
    </lineage>
</organism>
<evidence type="ECO:0000256" key="1">
    <source>
        <dbReference type="SAM" id="Phobius"/>
    </source>
</evidence>
<reference evidence="2" key="1">
    <citation type="submission" date="2019-11" db="EMBL/GenBank/DDBJ databases">
        <title>Bipolaris sorokiniana Genome sequencing.</title>
        <authorList>
            <person name="Wang H."/>
        </authorList>
    </citation>
    <scope>NUCLEOTIDE SEQUENCE</scope>
</reference>
<dbReference type="Proteomes" id="UP000624244">
    <property type="component" value="Unassembled WGS sequence"/>
</dbReference>
<feature type="transmembrane region" description="Helical" evidence="1">
    <location>
        <begin position="21"/>
        <end position="45"/>
    </location>
</feature>
<dbReference type="AlphaFoldDB" id="A0A8H5ZH56"/>
<proteinExistence type="predicted"/>